<sequence length="288" mass="32355">MEPTRAKRWVVQGLVVAFACIFMVPFIIMLVTSLKSMAEIQSPSFQLLPHTYLFSNYANAMSQGNWPRYFMNSTIITSTTVGIGIIVMSVAGFAFARLNFAGRNILFLFSLVGLMIPEQVIMIPVFMKIKSIPFAGGNDIWGNGGTGWLNSYWGLIVPHLAHPFGMFLFRQFFLGFPKELDEAAKVDGCSRLRSFFNIYIPLSLPVFATVALLKTINNWNQYTWPLIITNSDEMKTVQLALSMFKSESGLQWNYIMASTTLIAIPMLLLFVFLQKYYVQGIVSSGVKG</sequence>
<evidence type="ECO:0000256" key="4">
    <source>
        <dbReference type="ARBA" id="ARBA00022692"/>
    </source>
</evidence>
<evidence type="ECO:0000256" key="5">
    <source>
        <dbReference type="ARBA" id="ARBA00022989"/>
    </source>
</evidence>
<dbReference type="Proteomes" id="UP000295636">
    <property type="component" value="Unassembled WGS sequence"/>
</dbReference>
<gene>
    <name evidence="9" type="ORF">E1757_08995</name>
</gene>
<name>A0A4R5KUE7_9BACL</name>
<dbReference type="InterPro" id="IPR000515">
    <property type="entry name" value="MetI-like"/>
</dbReference>
<feature type="transmembrane region" description="Helical" evidence="7">
    <location>
        <begin position="252"/>
        <end position="273"/>
    </location>
</feature>
<evidence type="ECO:0000256" key="2">
    <source>
        <dbReference type="ARBA" id="ARBA00022448"/>
    </source>
</evidence>
<feature type="transmembrane region" description="Helical" evidence="7">
    <location>
        <begin position="105"/>
        <end position="127"/>
    </location>
</feature>
<feature type="transmembrane region" description="Helical" evidence="7">
    <location>
        <begin position="194"/>
        <end position="216"/>
    </location>
</feature>
<feature type="transmembrane region" description="Helical" evidence="7">
    <location>
        <begin position="152"/>
        <end position="173"/>
    </location>
</feature>
<evidence type="ECO:0000259" key="8">
    <source>
        <dbReference type="PROSITE" id="PS50928"/>
    </source>
</evidence>
<evidence type="ECO:0000256" key="3">
    <source>
        <dbReference type="ARBA" id="ARBA00022475"/>
    </source>
</evidence>
<evidence type="ECO:0000256" key="6">
    <source>
        <dbReference type="ARBA" id="ARBA00023136"/>
    </source>
</evidence>
<dbReference type="PANTHER" id="PTHR43744">
    <property type="entry name" value="ABC TRANSPORTER PERMEASE PROTEIN MG189-RELATED-RELATED"/>
    <property type="match status" value="1"/>
</dbReference>
<organism evidence="9 10">
    <name type="scientific">Paenibacillus piri</name>
    <dbReference type="NCBI Taxonomy" id="2547395"/>
    <lineage>
        <taxon>Bacteria</taxon>
        <taxon>Bacillati</taxon>
        <taxon>Bacillota</taxon>
        <taxon>Bacilli</taxon>
        <taxon>Bacillales</taxon>
        <taxon>Paenibacillaceae</taxon>
        <taxon>Paenibacillus</taxon>
    </lineage>
</organism>
<dbReference type="CDD" id="cd06261">
    <property type="entry name" value="TM_PBP2"/>
    <property type="match status" value="1"/>
</dbReference>
<dbReference type="SUPFAM" id="SSF161098">
    <property type="entry name" value="MetI-like"/>
    <property type="match status" value="1"/>
</dbReference>
<feature type="transmembrane region" description="Helical" evidence="7">
    <location>
        <begin position="9"/>
        <end position="31"/>
    </location>
</feature>
<keyword evidence="4 7" id="KW-0812">Transmembrane</keyword>
<dbReference type="Pfam" id="PF00528">
    <property type="entry name" value="BPD_transp_1"/>
    <property type="match status" value="1"/>
</dbReference>
<keyword evidence="5 7" id="KW-1133">Transmembrane helix</keyword>
<evidence type="ECO:0000256" key="7">
    <source>
        <dbReference type="RuleBase" id="RU363032"/>
    </source>
</evidence>
<evidence type="ECO:0000313" key="9">
    <source>
        <dbReference type="EMBL" id="TDF98665.1"/>
    </source>
</evidence>
<feature type="transmembrane region" description="Helical" evidence="7">
    <location>
        <begin position="75"/>
        <end position="98"/>
    </location>
</feature>
<dbReference type="EMBL" id="SMRT01000003">
    <property type="protein sequence ID" value="TDF98665.1"/>
    <property type="molecule type" value="Genomic_DNA"/>
</dbReference>
<proteinExistence type="inferred from homology"/>
<dbReference type="AlphaFoldDB" id="A0A4R5KUE7"/>
<feature type="domain" description="ABC transmembrane type-1" evidence="8">
    <location>
        <begin position="70"/>
        <end position="273"/>
    </location>
</feature>
<dbReference type="GO" id="GO:0005886">
    <property type="term" value="C:plasma membrane"/>
    <property type="evidence" value="ECO:0007669"/>
    <property type="project" value="UniProtKB-SubCell"/>
</dbReference>
<keyword evidence="10" id="KW-1185">Reference proteome</keyword>
<evidence type="ECO:0000313" key="10">
    <source>
        <dbReference type="Proteomes" id="UP000295636"/>
    </source>
</evidence>
<protein>
    <submittedName>
        <fullName evidence="9">Carbohydrate ABC transporter permease</fullName>
    </submittedName>
</protein>
<evidence type="ECO:0000256" key="1">
    <source>
        <dbReference type="ARBA" id="ARBA00004651"/>
    </source>
</evidence>
<dbReference type="Gene3D" id="1.10.3720.10">
    <property type="entry name" value="MetI-like"/>
    <property type="match status" value="1"/>
</dbReference>
<comment type="caution">
    <text evidence="9">The sequence shown here is derived from an EMBL/GenBank/DDBJ whole genome shotgun (WGS) entry which is preliminary data.</text>
</comment>
<dbReference type="OrthoDB" id="9771544at2"/>
<dbReference type="PROSITE" id="PS51257">
    <property type="entry name" value="PROKAR_LIPOPROTEIN"/>
    <property type="match status" value="1"/>
</dbReference>
<comment type="subcellular location">
    <subcellularLocation>
        <location evidence="1 7">Cell membrane</location>
        <topology evidence="1 7">Multi-pass membrane protein</topology>
    </subcellularLocation>
</comment>
<reference evidence="9 10" key="1">
    <citation type="submission" date="2019-03" db="EMBL/GenBank/DDBJ databases">
        <title>This is whole genome sequence of Paenibacillus sp MS74 strain.</title>
        <authorList>
            <person name="Trinh H.N."/>
        </authorList>
    </citation>
    <scope>NUCLEOTIDE SEQUENCE [LARGE SCALE GENOMIC DNA]</scope>
    <source>
        <strain evidence="9 10">MS74</strain>
    </source>
</reference>
<keyword evidence="2 7" id="KW-0813">Transport</keyword>
<dbReference type="InterPro" id="IPR035906">
    <property type="entry name" value="MetI-like_sf"/>
</dbReference>
<comment type="similarity">
    <text evidence="7">Belongs to the binding-protein-dependent transport system permease family.</text>
</comment>
<dbReference type="RefSeq" id="WP_133226931.1">
    <property type="nucleotide sequence ID" value="NZ_SMRT01000003.1"/>
</dbReference>
<dbReference type="PANTHER" id="PTHR43744:SF12">
    <property type="entry name" value="ABC TRANSPORTER PERMEASE PROTEIN MG189-RELATED"/>
    <property type="match status" value="1"/>
</dbReference>
<keyword evidence="6 7" id="KW-0472">Membrane</keyword>
<accession>A0A4R5KUE7</accession>
<keyword evidence="3" id="KW-1003">Cell membrane</keyword>
<dbReference type="PROSITE" id="PS50928">
    <property type="entry name" value="ABC_TM1"/>
    <property type="match status" value="1"/>
</dbReference>
<dbReference type="GO" id="GO:0055085">
    <property type="term" value="P:transmembrane transport"/>
    <property type="evidence" value="ECO:0007669"/>
    <property type="project" value="InterPro"/>
</dbReference>